<name>A0A6G1L2X7_9PEZI</name>
<evidence type="ECO:0000259" key="10">
    <source>
        <dbReference type="PROSITE" id="PS51212"/>
    </source>
</evidence>
<evidence type="ECO:0000256" key="7">
    <source>
        <dbReference type="SAM" id="MobiDB-lite"/>
    </source>
</evidence>
<evidence type="ECO:0000256" key="4">
    <source>
        <dbReference type="ARBA" id="ARBA00022989"/>
    </source>
</evidence>
<accession>A0A6G1L2X7</accession>
<keyword evidence="12" id="KW-1185">Reference proteome</keyword>
<reference evidence="11" key="1">
    <citation type="journal article" date="2020" name="Stud. Mycol.">
        <title>101 Dothideomycetes genomes: a test case for predicting lifestyles and emergence of pathogens.</title>
        <authorList>
            <person name="Haridas S."/>
            <person name="Albert R."/>
            <person name="Binder M."/>
            <person name="Bloem J."/>
            <person name="Labutti K."/>
            <person name="Salamov A."/>
            <person name="Andreopoulos B."/>
            <person name="Baker S."/>
            <person name="Barry K."/>
            <person name="Bills G."/>
            <person name="Bluhm B."/>
            <person name="Cannon C."/>
            <person name="Castanera R."/>
            <person name="Culley D."/>
            <person name="Daum C."/>
            <person name="Ezra D."/>
            <person name="Gonzalez J."/>
            <person name="Henrissat B."/>
            <person name="Kuo A."/>
            <person name="Liang C."/>
            <person name="Lipzen A."/>
            <person name="Lutzoni F."/>
            <person name="Magnuson J."/>
            <person name="Mondo S."/>
            <person name="Nolan M."/>
            <person name="Ohm R."/>
            <person name="Pangilinan J."/>
            <person name="Park H.-J."/>
            <person name="Ramirez L."/>
            <person name="Alfaro M."/>
            <person name="Sun H."/>
            <person name="Tritt A."/>
            <person name="Yoshinaga Y."/>
            <person name="Zwiers L.-H."/>
            <person name="Turgeon B."/>
            <person name="Goodwin S."/>
            <person name="Spatafora J."/>
            <person name="Crous P."/>
            <person name="Grigoriev I."/>
        </authorList>
    </citation>
    <scope>NUCLEOTIDE SEQUENCE</scope>
    <source>
        <strain evidence="11">CBS 116005</strain>
    </source>
</reference>
<protein>
    <submittedName>
        <fullName evidence="11">WSC-domain-containing protein</fullName>
    </submittedName>
</protein>
<feature type="transmembrane region" description="Helical" evidence="8">
    <location>
        <begin position="322"/>
        <end position="343"/>
    </location>
</feature>
<dbReference type="Pfam" id="PF01822">
    <property type="entry name" value="WSC"/>
    <property type="match status" value="1"/>
</dbReference>
<evidence type="ECO:0000256" key="6">
    <source>
        <dbReference type="ARBA" id="ARBA00023180"/>
    </source>
</evidence>
<keyword evidence="4 8" id="KW-1133">Transmembrane helix</keyword>
<dbReference type="InterPro" id="IPR051836">
    <property type="entry name" value="Kremen_rcpt"/>
</dbReference>
<feature type="region of interest" description="Disordered" evidence="7">
    <location>
        <begin position="407"/>
        <end position="492"/>
    </location>
</feature>
<dbReference type="SMART" id="SM00321">
    <property type="entry name" value="WSC"/>
    <property type="match status" value="1"/>
</dbReference>
<keyword evidence="6" id="KW-0325">Glycoprotein</keyword>
<gene>
    <name evidence="11" type="ORF">EJ03DRAFT_159401</name>
</gene>
<sequence length="492" mass="51351">MKHDNMLPFRRAILGLLALPGFARALTQEYCSSENTGSSYSAVHNIYQSNGACYDQCSGYAFAIVQYQDCWCSNYAPADQQSVSDCDENCPGYPSDKCGNKDQGLYGYIALPNSPSGTQGGSSSSPSSTSETASTYTQPVSISSDPPSSVTSPRASTTVSSSSILSFSSSTAQSVSFVSSSTTSTSQTSVLTYVQTSTESSTQQSSTYSTPHNTPTTSFSSSSTSQTPTSTSSSSSSSTSSTSSTSSSTTAAAVVVPVATTPVSSSSLTHSTSPSPVTSVEVVTVSGAVVTQTVTSTPSLAPDDATNSFTAQRKGLSRGATAGAVIGSLLGVAALAFGAFLLWRTRQRGHDRERAGSGPLSRSPRRNTSVLSKTGLLSRGRPASMTEREIDEPIYVNTATGNNSIRQSMLFGSSTGTEGVSPVSPLGANQDTENRRHSKPMVYDQRLNPSALFANHDNGSRVSMQDNNDYSRPLGVTNPDPRASFESRTSRA</sequence>
<keyword evidence="2 8" id="KW-0812">Transmembrane</keyword>
<feature type="signal peptide" evidence="9">
    <location>
        <begin position="1"/>
        <end position="25"/>
    </location>
</feature>
<feature type="domain" description="WSC" evidence="10">
    <location>
        <begin position="25"/>
        <end position="111"/>
    </location>
</feature>
<evidence type="ECO:0000256" key="8">
    <source>
        <dbReference type="SAM" id="Phobius"/>
    </source>
</evidence>
<dbReference type="GO" id="GO:0005886">
    <property type="term" value="C:plasma membrane"/>
    <property type="evidence" value="ECO:0007669"/>
    <property type="project" value="TreeGrafter"/>
</dbReference>
<evidence type="ECO:0000256" key="9">
    <source>
        <dbReference type="SAM" id="SignalP"/>
    </source>
</evidence>
<evidence type="ECO:0000256" key="2">
    <source>
        <dbReference type="ARBA" id="ARBA00022692"/>
    </source>
</evidence>
<feature type="region of interest" description="Disordered" evidence="7">
    <location>
        <begin position="109"/>
        <end position="156"/>
    </location>
</feature>
<proteinExistence type="predicted"/>
<evidence type="ECO:0000313" key="12">
    <source>
        <dbReference type="Proteomes" id="UP000799436"/>
    </source>
</evidence>
<comment type="subcellular location">
    <subcellularLocation>
        <location evidence="1">Membrane</location>
        <topology evidence="1">Single-pass membrane protein</topology>
    </subcellularLocation>
</comment>
<organism evidence="11 12">
    <name type="scientific">Teratosphaeria nubilosa</name>
    <dbReference type="NCBI Taxonomy" id="161662"/>
    <lineage>
        <taxon>Eukaryota</taxon>
        <taxon>Fungi</taxon>
        <taxon>Dikarya</taxon>
        <taxon>Ascomycota</taxon>
        <taxon>Pezizomycotina</taxon>
        <taxon>Dothideomycetes</taxon>
        <taxon>Dothideomycetidae</taxon>
        <taxon>Mycosphaerellales</taxon>
        <taxon>Teratosphaeriaceae</taxon>
        <taxon>Teratosphaeria</taxon>
    </lineage>
</organism>
<dbReference type="PROSITE" id="PS51212">
    <property type="entry name" value="WSC"/>
    <property type="match status" value="1"/>
</dbReference>
<dbReference type="Proteomes" id="UP000799436">
    <property type="component" value="Unassembled WGS sequence"/>
</dbReference>
<dbReference type="PANTHER" id="PTHR24269">
    <property type="entry name" value="KREMEN PROTEIN"/>
    <property type="match status" value="1"/>
</dbReference>
<feature type="compositionally biased region" description="Low complexity" evidence="7">
    <location>
        <begin position="112"/>
        <end position="156"/>
    </location>
</feature>
<evidence type="ECO:0000256" key="5">
    <source>
        <dbReference type="ARBA" id="ARBA00023136"/>
    </source>
</evidence>
<evidence type="ECO:0000256" key="3">
    <source>
        <dbReference type="ARBA" id="ARBA00022729"/>
    </source>
</evidence>
<keyword evidence="3 9" id="KW-0732">Signal</keyword>
<feature type="chain" id="PRO_5026107036" evidence="9">
    <location>
        <begin position="26"/>
        <end position="492"/>
    </location>
</feature>
<dbReference type="AlphaFoldDB" id="A0A6G1L2X7"/>
<feature type="compositionally biased region" description="Basic and acidic residues" evidence="7">
    <location>
        <begin position="483"/>
        <end position="492"/>
    </location>
</feature>
<dbReference type="EMBL" id="ML995859">
    <property type="protein sequence ID" value="KAF2767217.1"/>
    <property type="molecule type" value="Genomic_DNA"/>
</dbReference>
<dbReference type="OrthoDB" id="2537459at2759"/>
<keyword evidence="5 8" id="KW-0472">Membrane</keyword>
<feature type="compositionally biased region" description="Polar residues" evidence="7">
    <location>
        <begin position="407"/>
        <end position="418"/>
    </location>
</feature>
<evidence type="ECO:0000313" key="11">
    <source>
        <dbReference type="EMBL" id="KAF2767217.1"/>
    </source>
</evidence>
<evidence type="ECO:0000256" key="1">
    <source>
        <dbReference type="ARBA" id="ARBA00004167"/>
    </source>
</evidence>
<feature type="region of interest" description="Disordered" evidence="7">
    <location>
        <begin position="349"/>
        <end position="395"/>
    </location>
</feature>
<feature type="compositionally biased region" description="Polar residues" evidence="7">
    <location>
        <begin position="460"/>
        <end position="470"/>
    </location>
</feature>
<dbReference type="InterPro" id="IPR002889">
    <property type="entry name" value="WSC_carb-bd"/>
</dbReference>
<feature type="region of interest" description="Disordered" evidence="7">
    <location>
        <begin position="199"/>
        <end position="250"/>
    </location>
</feature>
<dbReference type="PANTHER" id="PTHR24269:SF16">
    <property type="entry name" value="PROTEIN SLG1"/>
    <property type="match status" value="1"/>
</dbReference>